<dbReference type="InterPro" id="IPR011701">
    <property type="entry name" value="MFS"/>
</dbReference>
<organism evidence="8 9">
    <name type="scientific">Methanobrevibacter arboriphilus JCM 13429 = DSM 1125</name>
    <dbReference type="NCBI Taxonomy" id="1300164"/>
    <lineage>
        <taxon>Archaea</taxon>
        <taxon>Methanobacteriati</taxon>
        <taxon>Methanobacteriota</taxon>
        <taxon>Methanomada group</taxon>
        <taxon>Methanobacteria</taxon>
        <taxon>Methanobacteriales</taxon>
        <taxon>Methanobacteriaceae</taxon>
        <taxon>Methanobrevibacter</taxon>
    </lineage>
</organism>
<dbReference type="OrthoDB" id="117970at2157"/>
<keyword evidence="3 6" id="KW-0812">Transmembrane</keyword>
<dbReference type="CDD" id="cd17321">
    <property type="entry name" value="MFS_MMR_MDR_like"/>
    <property type="match status" value="1"/>
</dbReference>
<feature type="transmembrane region" description="Helical" evidence="6">
    <location>
        <begin position="336"/>
        <end position="353"/>
    </location>
</feature>
<evidence type="ECO:0000313" key="8">
    <source>
        <dbReference type="EMBL" id="OQD58342.1"/>
    </source>
</evidence>
<dbReference type="InterPro" id="IPR020846">
    <property type="entry name" value="MFS_dom"/>
</dbReference>
<accession>A0A1V6N161</accession>
<evidence type="ECO:0000256" key="6">
    <source>
        <dbReference type="SAM" id="Phobius"/>
    </source>
</evidence>
<comment type="subcellular location">
    <subcellularLocation>
        <location evidence="1">Membrane</location>
        <topology evidence="1">Multi-pass membrane protein</topology>
    </subcellularLocation>
</comment>
<dbReference type="PANTHER" id="PTHR42718">
    <property type="entry name" value="MAJOR FACILITATOR SUPERFAMILY MULTIDRUG TRANSPORTER MFSC"/>
    <property type="match status" value="1"/>
</dbReference>
<evidence type="ECO:0000256" key="1">
    <source>
        <dbReference type="ARBA" id="ARBA00004141"/>
    </source>
</evidence>
<evidence type="ECO:0000313" key="9">
    <source>
        <dbReference type="Proteomes" id="UP000191661"/>
    </source>
</evidence>
<sequence length="521" mass="56240">MNITNRKGTNKWGPAIVACMAIFIIVLDMSAMNVAITNLVKDLNTSLTTIQAIIALYALIIASFMLIGSKIQDIIGRKKSFIIGVCIYGVGTLTASLSANAGMLLVGWAILEGIGAALMLPATTTIIGVSYEGKDKLKAFGIWGGIAAMGSAVGPIFGGFFTNFLSWRMIFGSEFLIVIIILFYSYYIKDSESILKWKEFDYGGAVLSVISLIIIVMGLLLFNDPTKWSIVPIVLFIGIALFVAFLYWERRRIRSNKNPLSDITLLKNRTFSIGIVNSVFQQIPLAGYLFIMPVFLQQVTNIDAFMTGVILLPSSIGVMALSLMGVKISEYIHPKYVVCLGFIVAALGTWLLGGEFSATMNPYSVIPATIIFGAGVGMILSQLTNYVMSAVDKDKDSDAAGLLNTFKNLGYSIGTALIGVLLIVGVIGGLTISIEDSSLGTNLTKDELHSELLTYFDKMQTGTPEKIPSEYHADASAIVSETISMSMRLIFNILTLVFLVGAAISYVMPKGRISESSVPVA</sequence>
<feature type="transmembrane region" description="Helical" evidence="6">
    <location>
        <begin position="365"/>
        <end position="388"/>
    </location>
</feature>
<feature type="transmembrane region" description="Helical" evidence="6">
    <location>
        <begin position="12"/>
        <end position="36"/>
    </location>
</feature>
<dbReference type="Gene3D" id="1.20.1250.20">
    <property type="entry name" value="MFS general substrate transporter like domains"/>
    <property type="match status" value="1"/>
</dbReference>
<feature type="transmembrane region" description="Helical" evidence="6">
    <location>
        <begin position="140"/>
        <end position="161"/>
    </location>
</feature>
<feature type="transmembrane region" description="Helical" evidence="6">
    <location>
        <begin position="489"/>
        <end position="508"/>
    </location>
</feature>
<keyword evidence="4 6" id="KW-1133">Transmembrane helix</keyword>
<dbReference type="Pfam" id="PF07690">
    <property type="entry name" value="MFS_1"/>
    <property type="match status" value="2"/>
</dbReference>
<dbReference type="AlphaFoldDB" id="A0A1V6N161"/>
<dbReference type="PRINTS" id="PR01036">
    <property type="entry name" value="TCRTETB"/>
</dbReference>
<keyword evidence="2" id="KW-0813">Transport</keyword>
<feature type="transmembrane region" description="Helical" evidence="6">
    <location>
        <begin position="200"/>
        <end position="222"/>
    </location>
</feature>
<keyword evidence="5 6" id="KW-0472">Membrane</keyword>
<feature type="transmembrane region" description="Helical" evidence="6">
    <location>
        <begin position="269"/>
        <end position="292"/>
    </location>
</feature>
<name>A0A1V6N161_METAZ</name>
<feature type="transmembrane region" description="Helical" evidence="6">
    <location>
        <begin position="80"/>
        <end position="99"/>
    </location>
</feature>
<evidence type="ECO:0000256" key="5">
    <source>
        <dbReference type="ARBA" id="ARBA00023136"/>
    </source>
</evidence>
<dbReference type="GO" id="GO:0022857">
    <property type="term" value="F:transmembrane transporter activity"/>
    <property type="evidence" value="ECO:0007669"/>
    <property type="project" value="InterPro"/>
</dbReference>
<dbReference type="Proteomes" id="UP000191661">
    <property type="component" value="Unassembled WGS sequence"/>
</dbReference>
<feature type="transmembrane region" description="Helical" evidence="6">
    <location>
        <begin position="48"/>
        <end position="68"/>
    </location>
</feature>
<comment type="caution">
    <text evidence="8">The sequence shown here is derived from an EMBL/GenBank/DDBJ whole genome shotgun (WGS) entry which is preliminary data.</text>
</comment>
<dbReference type="RefSeq" id="WP_080460752.1">
    <property type="nucleotide sequence ID" value="NZ_JXMW01000019.1"/>
</dbReference>
<dbReference type="Gene3D" id="1.20.1720.10">
    <property type="entry name" value="Multidrug resistance protein D"/>
    <property type="match status" value="1"/>
</dbReference>
<proteinExistence type="predicted"/>
<feature type="domain" description="Major facilitator superfamily (MFS) profile" evidence="7">
    <location>
        <begin position="14"/>
        <end position="513"/>
    </location>
</feature>
<evidence type="ECO:0000259" key="7">
    <source>
        <dbReference type="PROSITE" id="PS50850"/>
    </source>
</evidence>
<feature type="transmembrane region" description="Helical" evidence="6">
    <location>
        <begin position="105"/>
        <end position="128"/>
    </location>
</feature>
<feature type="transmembrane region" description="Helical" evidence="6">
    <location>
        <begin position="228"/>
        <end position="248"/>
    </location>
</feature>
<feature type="transmembrane region" description="Helical" evidence="6">
    <location>
        <begin position="167"/>
        <end position="188"/>
    </location>
</feature>
<dbReference type="SUPFAM" id="SSF103473">
    <property type="entry name" value="MFS general substrate transporter"/>
    <property type="match status" value="1"/>
</dbReference>
<feature type="transmembrane region" description="Helical" evidence="6">
    <location>
        <begin position="304"/>
        <end position="324"/>
    </location>
</feature>
<dbReference type="PANTHER" id="PTHR42718:SF9">
    <property type="entry name" value="MAJOR FACILITATOR SUPERFAMILY MULTIDRUG TRANSPORTER MFSC"/>
    <property type="match status" value="1"/>
</dbReference>
<reference evidence="8 9" key="1">
    <citation type="submission" date="2014-12" db="EMBL/GenBank/DDBJ databases">
        <title>Genome sequence of Methanobrevibacter arboriphilicus DH1, DSM1125.</title>
        <authorList>
            <person name="Poehlein A."/>
            <person name="Thauer R.K."/>
            <person name="Seedorf H."/>
            <person name="Daniel R."/>
        </authorList>
    </citation>
    <scope>NUCLEOTIDE SEQUENCE [LARGE SCALE GENOMIC DNA]</scope>
    <source>
        <strain evidence="8 9">DH1</strain>
    </source>
</reference>
<protein>
    <submittedName>
        <fullName evidence="8">Efflux pump</fullName>
    </submittedName>
</protein>
<evidence type="ECO:0000256" key="2">
    <source>
        <dbReference type="ARBA" id="ARBA00022448"/>
    </source>
</evidence>
<evidence type="ECO:0000256" key="3">
    <source>
        <dbReference type="ARBA" id="ARBA00022692"/>
    </source>
</evidence>
<feature type="transmembrane region" description="Helical" evidence="6">
    <location>
        <begin position="409"/>
        <end position="434"/>
    </location>
</feature>
<keyword evidence="9" id="KW-1185">Reference proteome</keyword>
<dbReference type="GO" id="GO:0016020">
    <property type="term" value="C:membrane"/>
    <property type="evidence" value="ECO:0007669"/>
    <property type="project" value="UniProtKB-SubCell"/>
</dbReference>
<dbReference type="EMBL" id="JXMW01000019">
    <property type="protein sequence ID" value="OQD58342.1"/>
    <property type="molecule type" value="Genomic_DNA"/>
</dbReference>
<evidence type="ECO:0000256" key="4">
    <source>
        <dbReference type="ARBA" id="ARBA00022989"/>
    </source>
</evidence>
<gene>
    <name evidence="8" type="ORF">MBBAR_19c00040</name>
</gene>
<dbReference type="InterPro" id="IPR036259">
    <property type="entry name" value="MFS_trans_sf"/>
</dbReference>
<dbReference type="PROSITE" id="PS50850">
    <property type="entry name" value="MFS"/>
    <property type="match status" value="1"/>
</dbReference>